<keyword evidence="4" id="KW-1185">Reference proteome</keyword>
<sequence length="275" mass="29369">MSVVVSVLGEALDLLRRYGDVVGINWDKGPSILDRTLAPGVANLAASPILAAAQLTIHGMKATTGSGEPQDGEAFKKSADLYEEAGNLLIDAAPVEDRWNGTAATAYDDKNDDHRHLTLEVAAADQEMRQALSRLAAEVKATRTDLQDAIDFLSDYDTSTAWMNFVPGGAAVKAASDTAVASTQLAVAQASIVKLVAESTVVAHSMSAPLNRYTEAAKQDLLDPNGEFACGEPFGDERRTGQLPERTDPKEPFELPKPPPVIYPPATPYESPRPR</sequence>
<reference evidence="3 4" key="1">
    <citation type="journal article" date="2019" name="Emerg. Microbes Infect.">
        <title>Comprehensive subspecies identification of 175 nontuberculous mycobacteria species based on 7547 genomic profiles.</title>
        <authorList>
            <person name="Matsumoto Y."/>
            <person name="Kinjo T."/>
            <person name="Motooka D."/>
            <person name="Nabeya D."/>
            <person name="Jung N."/>
            <person name="Uechi K."/>
            <person name="Horii T."/>
            <person name="Iida T."/>
            <person name="Fujita J."/>
            <person name="Nakamura S."/>
        </authorList>
    </citation>
    <scope>NUCLEOTIDE SEQUENCE [LARGE SCALE GENOMIC DNA]</scope>
    <source>
        <strain evidence="3 4">JCM 30996</strain>
    </source>
</reference>
<feature type="compositionally biased region" description="Basic and acidic residues" evidence="1">
    <location>
        <begin position="235"/>
        <end position="254"/>
    </location>
</feature>
<dbReference type="Proteomes" id="UP000465304">
    <property type="component" value="Unassembled WGS sequence"/>
</dbReference>
<proteinExistence type="predicted"/>
<name>A0A7I9ZLG7_9MYCO</name>
<feature type="region of interest" description="Disordered" evidence="1">
    <location>
        <begin position="224"/>
        <end position="275"/>
    </location>
</feature>
<evidence type="ECO:0000259" key="2">
    <source>
        <dbReference type="Pfam" id="PF18879"/>
    </source>
</evidence>
<evidence type="ECO:0000313" key="3">
    <source>
        <dbReference type="EMBL" id="GFH01448.1"/>
    </source>
</evidence>
<gene>
    <name evidence="3" type="ORF">MHIP_19310</name>
</gene>
<dbReference type="AlphaFoldDB" id="A0A7I9ZLG7"/>
<dbReference type="InterPro" id="IPR043796">
    <property type="entry name" value="ESX-1_EspA/EspE-like"/>
</dbReference>
<dbReference type="Pfam" id="PF18879">
    <property type="entry name" value="EspA_EspE"/>
    <property type="match status" value="1"/>
</dbReference>
<organism evidence="3 4">
    <name type="scientific">Mycolicibacterium hippocampi</name>
    <dbReference type="NCBI Taxonomy" id="659824"/>
    <lineage>
        <taxon>Bacteria</taxon>
        <taxon>Bacillati</taxon>
        <taxon>Actinomycetota</taxon>
        <taxon>Actinomycetes</taxon>
        <taxon>Mycobacteriales</taxon>
        <taxon>Mycobacteriaceae</taxon>
        <taxon>Mycolicibacterium</taxon>
    </lineage>
</organism>
<evidence type="ECO:0000313" key="4">
    <source>
        <dbReference type="Proteomes" id="UP000465304"/>
    </source>
</evidence>
<feature type="compositionally biased region" description="Pro residues" evidence="1">
    <location>
        <begin position="255"/>
        <end position="267"/>
    </location>
</feature>
<dbReference type="EMBL" id="BLLB01000002">
    <property type="protein sequence ID" value="GFH01448.1"/>
    <property type="molecule type" value="Genomic_DNA"/>
</dbReference>
<feature type="domain" description="ESX-1 secretion-associated protein EspA/EspE-like" evidence="2">
    <location>
        <begin position="64"/>
        <end position="147"/>
    </location>
</feature>
<comment type="caution">
    <text evidence="3">The sequence shown here is derived from an EMBL/GenBank/DDBJ whole genome shotgun (WGS) entry which is preliminary data.</text>
</comment>
<protein>
    <recommendedName>
        <fullName evidence="2">ESX-1 secretion-associated protein EspA/EspE-like domain-containing protein</fullName>
    </recommendedName>
</protein>
<evidence type="ECO:0000256" key="1">
    <source>
        <dbReference type="SAM" id="MobiDB-lite"/>
    </source>
</evidence>
<accession>A0A7I9ZLG7</accession>